<evidence type="ECO:0000259" key="9">
    <source>
        <dbReference type="Pfam" id="PF02225"/>
    </source>
</evidence>
<reference evidence="13 14" key="1">
    <citation type="submission" date="2015-02" db="EMBL/GenBank/DDBJ databases">
        <title>Draft genome sequences of ten Microbacterium spp. with emphasis on heavy metal contaminated environments.</title>
        <authorList>
            <person name="Corretto E."/>
        </authorList>
    </citation>
    <scope>NUCLEOTIDE SEQUENCE [LARGE SCALE GENOMIC DNA]</scope>
    <source>
        <strain evidence="13 14">DSM 8608</strain>
    </source>
</reference>
<evidence type="ECO:0000259" key="12">
    <source>
        <dbReference type="Pfam" id="PF17766"/>
    </source>
</evidence>
<dbReference type="Gene3D" id="2.60.40.2310">
    <property type="match status" value="1"/>
</dbReference>
<feature type="active site" description="Charge relay system" evidence="5 6">
    <location>
        <position position="640"/>
    </location>
</feature>
<evidence type="ECO:0000259" key="10">
    <source>
        <dbReference type="Pfam" id="PF05922"/>
    </source>
</evidence>
<dbReference type="PRINTS" id="PR00723">
    <property type="entry name" value="SUBTILISIN"/>
</dbReference>
<dbReference type="Pfam" id="PF17766">
    <property type="entry name" value="fn3_6"/>
    <property type="match status" value="1"/>
</dbReference>
<comment type="caution">
    <text evidence="13">The sequence shown here is derived from an EMBL/GenBank/DDBJ whole genome shotgun (WGS) entry which is preliminary data.</text>
</comment>
<dbReference type="Gene3D" id="3.40.50.200">
    <property type="entry name" value="Peptidase S8/S53 domain"/>
    <property type="match status" value="1"/>
</dbReference>
<dbReference type="CDD" id="cd02120">
    <property type="entry name" value="PA_subtilisin_like"/>
    <property type="match status" value="1"/>
</dbReference>
<evidence type="ECO:0000259" key="11">
    <source>
        <dbReference type="Pfam" id="PF13360"/>
    </source>
</evidence>
<dbReference type="InterPro" id="IPR011047">
    <property type="entry name" value="Quinoprotein_ADH-like_sf"/>
</dbReference>
<gene>
    <name evidence="13" type="primary">vpr_2</name>
    <name evidence="13" type="ORF">RS82_00860</name>
</gene>
<dbReference type="Proteomes" id="UP000034098">
    <property type="component" value="Unassembled WGS sequence"/>
</dbReference>
<evidence type="ECO:0000313" key="13">
    <source>
        <dbReference type="EMBL" id="KJL44466.1"/>
    </source>
</evidence>
<dbReference type="Pfam" id="PF02225">
    <property type="entry name" value="PA"/>
    <property type="match status" value="1"/>
</dbReference>
<dbReference type="InterPro" id="IPR041469">
    <property type="entry name" value="Subtilisin-like_FN3"/>
</dbReference>
<dbReference type="InterPro" id="IPR023828">
    <property type="entry name" value="Peptidase_S8_Ser-AS"/>
</dbReference>
<proteinExistence type="inferred from homology"/>
<dbReference type="InterPro" id="IPR002372">
    <property type="entry name" value="PQQ_rpt_dom"/>
</dbReference>
<dbReference type="GO" id="GO:0004252">
    <property type="term" value="F:serine-type endopeptidase activity"/>
    <property type="evidence" value="ECO:0007669"/>
    <property type="project" value="UniProtKB-UniRule"/>
</dbReference>
<evidence type="ECO:0000259" key="8">
    <source>
        <dbReference type="Pfam" id="PF00082"/>
    </source>
</evidence>
<dbReference type="Pfam" id="PF00082">
    <property type="entry name" value="Peptidase_S8"/>
    <property type="match status" value="1"/>
</dbReference>
<dbReference type="EMBL" id="JYJA01000026">
    <property type="protein sequence ID" value="KJL44466.1"/>
    <property type="molecule type" value="Genomic_DNA"/>
</dbReference>
<feature type="domain" description="Subtilisin-like protease fibronectin type-III" evidence="12">
    <location>
        <begin position="745"/>
        <end position="839"/>
    </location>
</feature>
<feature type="domain" description="PA" evidence="9">
    <location>
        <begin position="487"/>
        <end position="560"/>
    </location>
</feature>
<dbReference type="GO" id="GO:0006508">
    <property type="term" value="P:proteolysis"/>
    <property type="evidence" value="ECO:0007669"/>
    <property type="project" value="UniProtKB-KW"/>
</dbReference>
<feature type="active site" description="Charge relay system" evidence="5 6">
    <location>
        <position position="223"/>
    </location>
</feature>
<dbReference type="Gene3D" id="3.50.30.30">
    <property type="match status" value="1"/>
</dbReference>
<evidence type="ECO:0000313" key="14">
    <source>
        <dbReference type="Proteomes" id="UP000034098"/>
    </source>
</evidence>
<dbReference type="PANTHER" id="PTHR10795">
    <property type="entry name" value="PROPROTEIN CONVERTASE SUBTILISIN/KEXIN"/>
    <property type="match status" value="1"/>
</dbReference>
<feature type="domain" description="Inhibitor I9" evidence="10">
    <location>
        <begin position="79"/>
        <end position="180"/>
    </location>
</feature>
<keyword evidence="2 6" id="KW-0645">Protease</keyword>
<evidence type="ECO:0000256" key="2">
    <source>
        <dbReference type="ARBA" id="ARBA00022670"/>
    </source>
</evidence>
<evidence type="ECO:0000256" key="6">
    <source>
        <dbReference type="PROSITE-ProRule" id="PRU01240"/>
    </source>
</evidence>
<evidence type="ECO:0000256" key="3">
    <source>
        <dbReference type="ARBA" id="ARBA00022801"/>
    </source>
</evidence>
<dbReference type="PATRIC" id="fig|69370.6.peg.885"/>
<dbReference type="InterPro" id="IPR003137">
    <property type="entry name" value="PA_domain"/>
</dbReference>
<evidence type="ECO:0000256" key="5">
    <source>
        <dbReference type="PIRSR" id="PIRSR615500-1"/>
    </source>
</evidence>
<dbReference type="EC" id="3.4.21.-" evidence="13"/>
<name>A0A0M2HCW6_MICTR</name>
<dbReference type="InterPro" id="IPR006311">
    <property type="entry name" value="TAT_signal"/>
</dbReference>
<dbReference type="InterPro" id="IPR015943">
    <property type="entry name" value="WD40/YVTN_repeat-like_dom_sf"/>
</dbReference>
<protein>
    <submittedName>
        <fullName evidence="13">Minor extracellular protease vpr</fullName>
        <ecNumber evidence="13">3.4.21.-</ecNumber>
    </submittedName>
</protein>
<dbReference type="Gene3D" id="2.130.10.10">
    <property type="entry name" value="YVTN repeat-like/Quinoprotein amine dehydrogenase"/>
    <property type="match status" value="1"/>
</dbReference>
<dbReference type="Pfam" id="PF05922">
    <property type="entry name" value="Inhibitor_I9"/>
    <property type="match status" value="1"/>
</dbReference>
<dbReference type="OrthoDB" id="614750at2"/>
<feature type="domain" description="Peptidase S8/S53" evidence="8">
    <location>
        <begin position="214"/>
        <end position="694"/>
    </location>
</feature>
<accession>A0A0M2HCW6</accession>
<comment type="similarity">
    <text evidence="1 6">Belongs to the peptidase S8 family.</text>
</comment>
<dbReference type="Gene3D" id="3.30.70.80">
    <property type="entry name" value="Peptidase S8 propeptide/proteinase inhibitor I9"/>
    <property type="match status" value="1"/>
</dbReference>
<dbReference type="InterPro" id="IPR000209">
    <property type="entry name" value="Peptidase_S8/S53_dom"/>
</dbReference>
<dbReference type="PROSITE" id="PS51892">
    <property type="entry name" value="SUBTILASE"/>
    <property type="match status" value="1"/>
</dbReference>
<organism evidence="13 14">
    <name type="scientific">Microbacterium trichothecenolyticum</name>
    <name type="common">Aureobacterium trichothecenolyticum</name>
    <dbReference type="NCBI Taxonomy" id="69370"/>
    <lineage>
        <taxon>Bacteria</taxon>
        <taxon>Bacillati</taxon>
        <taxon>Actinomycetota</taxon>
        <taxon>Actinomycetes</taxon>
        <taxon>Micrococcales</taxon>
        <taxon>Microbacteriaceae</taxon>
        <taxon>Microbacterium</taxon>
    </lineage>
</organism>
<dbReference type="InterPro" id="IPR036852">
    <property type="entry name" value="Peptidase_S8/S53_dom_sf"/>
</dbReference>
<evidence type="ECO:0000256" key="4">
    <source>
        <dbReference type="ARBA" id="ARBA00022825"/>
    </source>
</evidence>
<evidence type="ECO:0000256" key="1">
    <source>
        <dbReference type="ARBA" id="ARBA00011073"/>
    </source>
</evidence>
<feature type="active site" description="Charge relay system" evidence="5 6">
    <location>
        <position position="307"/>
    </location>
</feature>
<evidence type="ECO:0000256" key="7">
    <source>
        <dbReference type="SAM" id="SignalP"/>
    </source>
</evidence>
<dbReference type="PROSITE" id="PS51318">
    <property type="entry name" value="TAT"/>
    <property type="match status" value="1"/>
</dbReference>
<dbReference type="Pfam" id="PF13360">
    <property type="entry name" value="PQQ_2"/>
    <property type="match status" value="1"/>
</dbReference>
<dbReference type="Gene3D" id="2.40.10.480">
    <property type="match status" value="1"/>
</dbReference>
<keyword evidence="4 6" id="KW-0720">Serine protease</keyword>
<dbReference type="PROSITE" id="PS00138">
    <property type="entry name" value="SUBTILASE_SER"/>
    <property type="match status" value="1"/>
</dbReference>
<dbReference type="SUPFAM" id="SSF52743">
    <property type="entry name" value="Subtilisin-like"/>
    <property type="match status" value="1"/>
</dbReference>
<keyword evidence="14" id="KW-1185">Reference proteome</keyword>
<dbReference type="InterPro" id="IPR015500">
    <property type="entry name" value="Peptidase_S8_subtilisin-rel"/>
</dbReference>
<dbReference type="RefSeq" id="WP_157005383.1">
    <property type="nucleotide sequence ID" value="NZ_JYJA01000026.1"/>
</dbReference>
<feature type="chain" id="PRO_5005633842" evidence="7">
    <location>
        <begin position="35"/>
        <end position="1292"/>
    </location>
</feature>
<sequence>MPRHLRQRPRRHASTRLAIAAAAALALVATAAPAAPPAALAVDPAPVAVEDLGDRTGGVTVTTPEDAEALVSEAAQPQTYIVQMAPAPVVAYEGGEKGLASTKPRGGAKVDPADPAVEAYSTHLKGQQRAALAKVKGGKPSYSYVYSFNGFAAELTPAQAAELEAQPGVVSVHPDEAVETDTSSTEGFLGLDSEDGLWAQLGGPTGGKKTPGAGEDIVIGVIDSGIWPEVASFSDRSDKKLVYQGKPKGFRGTCASAEKVGDDSWDANLCNNKLVTAQYFNAAWGGNEGVAQQLPWEFLSPRDYNGHGTHTASTAGGNYGVDVTGPAAPFGEISGIAPRARIAAYKALWSVEDGSTATGYTSDMVAAIDKAVADGVDVINYSVSGSSTDFLEPTEAAFLNAAAAGIFVAASAGNSGPDAGTVAHPGPWLTTVAAGTHDRTTTGAVVLGNGARYEGVSLSNAAVGPAPVITGAAARLSGVSIGAGARCYPASDNNGKPALDPAKVTGKIVLCERGGDIARVNSSRAVAEAGGVGMIFVNAFGNSLNADFHSVPTVHLQDTEWSAISAYAATAGATATIEKAVIANGGTAPFTAEFSSRGPLVAGNGDVLKPDVIAPGQDILAAVAPPGQGGMDFNLMSGTSMSAPHVAGLAALLQGLHPDWSPMAIKSALMTTGSDVLDGEANTDPNLIFKQGAGHVQPTSAADPGLVYESGVDDWTAFLCGSTRSVADAACDDLEAGGRSLDPSDLNTPSIGIGLLDGTQTVTRTVKNVDDKAATYSATVSGLAGVGVTVEPSTLTVAPGETASYSVTFAVGEETQLFDYLAGQLSWTDGTHTVRSPIVLRAKQPGDEDWAARYDGASGQFGTSSDVGSELLLHPDGRRVYMSGYSRPPSAGGLVSDFLTAAYDPETGDVIWEEQWDASDGDSDEPAGFGMSPDGETLYVGGTSGGDYLTVAYDGATGERRWTTRLDGPAQAGDALNDLVVSPDGSTVYVTGYQTTGEAQLDYATVAYDAATGEERWATRYDDPVNGTDDARSIAVSEDGSTVVITGQSRGDGTGLTDWGTVAYDATTGAQKWDVLRNGSDGQIDIADNIAIVGDSVIVAGVVSNTDRQVDWETVAYDLATGEERWAAGYGDAGTDVPQALAISPDGGTLVVVGNVEGGAEMDYASVAYNVADGAQLWATRYDGTAHGLDVAYDVALTADGTRAVVTGESRSAESAWDYVTLAYDLVTGEQVWSAAYDATGASDGANGVAVDQRADGTRRVFVTGASTTAFDAVGLDSNIDAATVAYFDPFD</sequence>
<dbReference type="InterPro" id="IPR037045">
    <property type="entry name" value="S8pro/Inhibitor_I9_sf"/>
</dbReference>
<dbReference type="SUPFAM" id="SSF50998">
    <property type="entry name" value="Quinoprotein alcohol dehydrogenase-like"/>
    <property type="match status" value="1"/>
</dbReference>
<dbReference type="InterPro" id="IPR010259">
    <property type="entry name" value="S8pro/Inhibitor_I9"/>
</dbReference>
<feature type="signal peptide" evidence="7">
    <location>
        <begin position="1"/>
        <end position="34"/>
    </location>
</feature>
<keyword evidence="3 6" id="KW-0378">Hydrolase</keyword>
<dbReference type="InterPro" id="IPR045051">
    <property type="entry name" value="SBT"/>
</dbReference>
<keyword evidence="7" id="KW-0732">Signal</keyword>
<feature type="domain" description="Pyrrolo-quinoline quinone repeat" evidence="11">
    <location>
        <begin position="979"/>
        <end position="1128"/>
    </location>
</feature>